<evidence type="ECO:0000313" key="7">
    <source>
        <dbReference type="EMBL" id="OLQ70119.1"/>
    </source>
</evidence>
<dbReference type="OrthoDB" id="1494599at2"/>
<evidence type="ECO:0000313" key="8">
    <source>
        <dbReference type="Proteomes" id="UP000186905"/>
    </source>
</evidence>
<dbReference type="EMBL" id="MJIL01000099">
    <property type="protein sequence ID" value="OLQ70119.1"/>
    <property type="molecule type" value="Genomic_DNA"/>
</dbReference>
<sequence length="148" mass="16583">MAIQISDKIITQAIKQAETSYPHECCGFIIGTASTDQSGELQAIGSYYLPCLNEKSENRERRFLIDPLAYQDAEDKADSEGLSIISIVHSHPDHPDIPSEFDRVHAWPGLSYIIISVCSGAASGYRSWRLTDDREHFDQEQVRIDKGV</sequence>
<dbReference type="SMART" id="SM00232">
    <property type="entry name" value="JAB_MPN"/>
    <property type="match status" value="1"/>
</dbReference>
<dbReference type="GO" id="GO:0006508">
    <property type="term" value="P:proteolysis"/>
    <property type="evidence" value="ECO:0007669"/>
    <property type="project" value="UniProtKB-KW"/>
</dbReference>
<dbReference type="STRING" id="1903952.BIT28_11355"/>
<evidence type="ECO:0000259" key="6">
    <source>
        <dbReference type="PROSITE" id="PS50249"/>
    </source>
</evidence>
<keyword evidence="2" id="KW-0479">Metal-binding</keyword>
<feature type="domain" description="MPN" evidence="6">
    <location>
        <begin position="3"/>
        <end position="137"/>
    </location>
</feature>
<keyword evidence="3" id="KW-0378">Hydrolase</keyword>
<evidence type="ECO:0000256" key="4">
    <source>
        <dbReference type="ARBA" id="ARBA00022833"/>
    </source>
</evidence>
<keyword evidence="5" id="KW-0482">Metalloprotease</keyword>
<dbReference type="PROSITE" id="PS50249">
    <property type="entry name" value="MPN"/>
    <property type="match status" value="1"/>
</dbReference>
<dbReference type="GO" id="GO:0008235">
    <property type="term" value="F:metalloexopeptidase activity"/>
    <property type="evidence" value="ECO:0007669"/>
    <property type="project" value="TreeGrafter"/>
</dbReference>
<dbReference type="InterPro" id="IPR000555">
    <property type="entry name" value="JAMM/MPN+_dom"/>
</dbReference>
<evidence type="ECO:0000256" key="5">
    <source>
        <dbReference type="ARBA" id="ARBA00023049"/>
    </source>
</evidence>
<dbReference type="FunFam" id="3.40.140.10:FF:000085">
    <property type="entry name" value="Mov34/MPN/PAD-1 family protein"/>
    <property type="match status" value="1"/>
</dbReference>
<dbReference type="Pfam" id="PF14464">
    <property type="entry name" value="Prok-JAB"/>
    <property type="match status" value="1"/>
</dbReference>
<dbReference type="SUPFAM" id="SSF102712">
    <property type="entry name" value="JAB1/MPN domain"/>
    <property type="match status" value="1"/>
</dbReference>
<dbReference type="InterPro" id="IPR028090">
    <property type="entry name" value="JAB_dom_prok"/>
</dbReference>
<evidence type="ECO:0000256" key="2">
    <source>
        <dbReference type="ARBA" id="ARBA00022723"/>
    </source>
</evidence>
<reference evidence="7 8" key="1">
    <citation type="submission" date="2016-09" db="EMBL/GenBank/DDBJ databases">
        <title>Photobacterium proteolyticum sp. nov. a protease producing bacterium isolated from ocean sediments of Laizhou Bay.</title>
        <authorList>
            <person name="Li Y."/>
        </authorList>
    </citation>
    <scope>NUCLEOTIDE SEQUENCE [LARGE SCALE GENOMIC DNA]</scope>
    <source>
        <strain evidence="7 8">13-12</strain>
    </source>
</reference>
<accession>A0A1Q9G7A6</accession>
<keyword evidence="1" id="KW-0645">Protease</keyword>
<dbReference type="Gene3D" id="3.40.140.10">
    <property type="entry name" value="Cytidine Deaminase, domain 2"/>
    <property type="match status" value="1"/>
</dbReference>
<dbReference type="GO" id="GO:0008270">
    <property type="term" value="F:zinc ion binding"/>
    <property type="evidence" value="ECO:0007669"/>
    <property type="project" value="TreeGrafter"/>
</dbReference>
<gene>
    <name evidence="7" type="ORF">BIT28_11355</name>
</gene>
<name>A0A1Q9G7A6_9GAMM</name>
<dbReference type="InterPro" id="IPR051929">
    <property type="entry name" value="VirAsm_ModProt"/>
</dbReference>
<dbReference type="Proteomes" id="UP000186905">
    <property type="component" value="Unassembled WGS sequence"/>
</dbReference>
<keyword evidence="8" id="KW-1185">Reference proteome</keyword>
<protein>
    <recommendedName>
        <fullName evidence="6">MPN domain-containing protein</fullName>
    </recommendedName>
</protein>
<organism evidence="7 8">
    <name type="scientific">Photobacterium proteolyticum</name>
    <dbReference type="NCBI Taxonomy" id="1903952"/>
    <lineage>
        <taxon>Bacteria</taxon>
        <taxon>Pseudomonadati</taxon>
        <taxon>Pseudomonadota</taxon>
        <taxon>Gammaproteobacteria</taxon>
        <taxon>Vibrionales</taxon>
        <taxon>Vibrionaceae</taxon>
        <taxon>Photobacterium</taxon>
    </lineage>
</organism>
<dbReference type="InterPro" id="IPR037518">
    <property type="entry name" value="MPN"/>
</dbReference>
<evidence type="ECO:0000256" key="3">
    <source>
        <dbReference type="ARBA" id="ARBA00022801"/>
    </source>
</evidence>
<evidence type="ECO:0000256" key="1">
    <source>
        <dbReference type="ARBA" id="ARBA00022670"/>
    </source>
</evidence>
<dbReference type="PANTHER" id="PTHR34858:SF1">
    <property type="entry name" value="CYSO-CYSTEINE PEPTIDASE"/>
    <property type="match status" value="1"/>
</dbReference>
<dbReference type="CDD" id="cd08070">
    <property type="entry name" value="MPN_like"/>
    <property type="match status" value="1"/>
</dbReference>
<dbReference type="AlphaFoldDB" id="A0A1Q9G7A6"/>
<dbReference type="PANTHER" id="PTHR34858">
    <property type="entry name" value="CYSO-CYSTEINE PEPTIDASE"/>
    <property type="match status" value="1"/>
</dbReference>
<dbReference type="RefSeq" id="WP_075768119.1">
    <property type="nucleotide sequence ID" value="NZ_MJIL01000099.1"/>
</dbReference>
<proteinExistence type="predicted"/>
<keyword evidence="4" id="KW-0862">Zinc</keyword>
<comment type="caution">
    <text evidence="7">The sequence shown here is derived from an EMBL/GenBank/DDBJ whole genome shotgun (WGS) entry which is preliminary data.</text>
</comment>